<sequence length="338" mass="38864">MDVGSSSDEGQIFSSSSDEMEDLLEFIEVKSKRVHSLLTRDGFEYQFERYSAVDNQVEYWKCPKRPPYCPGRIHVASAWHEGDGNRFKIGWITIHVIVDSCAVPCIFACLPTKHVQGYINVFRAIQNRIQDWPPERVMCDFEQSEISAVRQVFPHATITGCVFHLGNALYKHIQALPGLSARYRNNNNDKNLLRSLQALAFVPINEVYTFMCILMDVLMGPPADEVLLWNLSERLHIGLSRTNNSLEGWHNAWGSLLEQNPLLSKFVKRMIKEFTRWEQIIANYNNAPANGIRGKGLKRKSVYVIQDQNLQQIFAEFAQRANDPIRYLRTVSYHLATQ</sequence>
<gene>
    <name evidence="2" type="ORF">MENT_LOCUS6543</name>
</gene>
<dbReference type="Proteomes" id="UP000580250">
    <property type="component" value="Unassembled WGS sequence"/>
</dbReference>
<name>A0A6V7U341_MELEN</name>
<organism evidence="2 3">
    <name type="scientific">Meloidogyne enterolobii</name>
    <name type="common">Root-knot nematode worm</name>
    <name type="synonym">Meloidogyne mayaguensis</name>
    <dbReference type="NCBI Taxonomy" id="390850"/>
    <lineage>
        <taxon>Eukaryota</taxon>
        <taxon>Metazoa</taxon>
        <taxon>Ecdysozoa</taxon>
        <taxon>Nematoda</taxon>
        <taxon>Chromadorea</taxon>
        <taxon>Rhabditida</taxon>
        <taxon>Tylenchina</taxon>
        <taxon>Tylenchomorpha</taxon>
        <taxon>Tylenchoidea</taxon>
        <taxon>Meloidogynidae</taxon>
        <taxon>Meloidogyninae</taxon>
        <taxon>Meloidogyne</taxon>
    </lineage>
</organism>
<dbReference type="EMBL" id="CAJEWN010000025">
    <property type="protein sequence ID" value="CAD2140544.1"/>
    <property type="molecule type" value="Genomic_DNA"/>
</dbReference>
<accession>A0A6V7U341</accession>
<evidence type="ECO:0000259" key="1">
    <source>
        <dbReference type="Pfam" id="PF10551"/>
    </source>
</evidence>
<evidence type="ECO:0000313" key="3">
    <source>
        <dbReference type="Proteomes" id="UP000580250"/>
    </source>
</evidence>
<evidence type="ECO:0000313" key="2">
    <source>
        <dbReference type="EMBL" id="CAD2140544.1"/>
    </source>
</evidence>
<proteinExistence type="predicted"/>
<dbReference type="OrthoDB" id="5839148at2759"/>
<protein>
    <recommendedName>
        <fullName evidence="1">MULE transposase domain-containing protein</fullName>
    </recommendedName>
</protein>
<dbReference type="AlphaFoldDB" id="A0A6V7U341"/>
<feature type="domain" description="MULE transposase" evidence="1">
    <location>
        <begin position="101"/>
        <end position="165"/>
    </location>
</feature>
<dbReference type="Pfam" id="PF10551">
    <property type="entry name" value="MULE"/>
    <property type="match status" value="1"/>
</dbReference>
<comment type="caution">
    <text evidence="2">The sequence shown here is derived from an EMBL/GenBank/DDBJ whole genome shotgun (WGS) entry which is preliminary data.</text>
</comment>
<dbReference type="InterPro" id="IPR018289">
    <property type="entry name" value="MULE_transposase_dom"/>
</dbReference>
<reference evidence="2 3" key="1">
    <citation type="submission" date="2020-08" db="EMBL/GenBank/DDBJ databases">
        <authorList>
            <person name="Koutsovoulos G."/>
            <person name="Danchin GJ E."/>
        </authorList>
    </citation>
    <scope>NUCLEOTIDE SEQUENCE [LARGE SCALE GENOMIC DNA]</scope>
</reference>